<evidence type="ECO:0000313" key="11">
    <source>
        <dbReference type="Proteomes" id="UP000034392"/>
    </source>
</evidence>
<evidence type="ECO:0000256" key="7">
    <source>
        <dbReference type="ARBA" id="ARBA00023010"/>
    </source>
</evidence>
<name>A0A0F7KXD9_9SPHN</name>
<evidence type="ECO:0000256" key="6">
    <source>
        <dbReference type="ARBA" id="ARBA00022989"/>
    </source>
</evidence>
<feature type="transmembrane region" description="Helical" evidence="9">
    <location>
        <begin position="32"/>
        <end position="61"/>
    </location>
</feature>
<accession>A0A0F7KXD9</accession>
<comment type="function">
    <text evidence="9">Essential subunit of the Sec protein translocation channel SecYEG. Clamps together the 2 halves of SecY. May contact the channel plug during translocation.</text>
</comment>
<keyword evidence="5 9" id="KW-0653">Protein transport</keyword>
<sequence length="64" mass="7291">MAKVSPGEFIRQVRSEASKVVWPSREETVRTAIFVAIMMVILSVFFLGIDTLFSFIVQWLLSLV</sequence>
<dbReference type="PRINTS" id="PR01650">
    <property type="entry name" value="SECETRNLCASE"/>
</dbReference>
<keyword evidence="6 9" id="KW-1133">Transmembrane helix</keyword>
<keyword evidence="11" id="KW-1185">Reference proteome</keyword>
<comment type="subunit">
    <text evidence="9">Component of the Sec protein translocase complex. Heterotrimer consisting of SecY, SecE and SecG subunits. The heterotrimers can form oligomers, although 1 heterotrimer is thought to be able to translocate proteins. Interacts with the ribosome. Interacts with SecDF, and other proteins may be involved. Interacts with SecA.</text>
</comment>
<evidence type="ECO:0000256" key="4">
    <source>
        <dbReference type="ARBA" id="ARBA00022692"/>
    </source>
</evidence>
<evidence type="ECO:0000256" key="1">
    <source>
        <dbReference type="ARBA" id="ARBA00004370"/>
    </source>
</evidence>
<keyword evidence="2 9" id="KW-0813">Transport</keyword>
<dbReference type="PROSITE" id="PS01067">
    <property type="entry name" value="SECE_SEC61G"/>
    <property type="match status" value="1"/>
</dbReference>
<reference evidence="10" key="1">
    <citation type="submission" date="2015-05" db="EMBL/GenBank/DDBJ databases">
        <title>The complete genome of Altererythrobacter atlanticus strain 26DY36.</title>
        <authorList>
            <person name="Wu Y.-H."/>
            <person name="Cheng H."/>
            <person name="Wu X.-W."/>
        </authorList>
    </citation>
    <scope>NUCLEOTIDE SEQUENCE [LARGE SCALE GENOMIC DNA]</scope>
    <source>
        <strain evidence="10">26DY36</strain>
    </source>
</reference>
<dbReference type="AlphaFoldDB" id="A0A0F7KXD9"/>
<dbReference type="InterPro" id="IPR038379">
    <property type="entry name" value="SecE_sf"/>
</dbReference>
<keyword evidence="4 9" id="KW-0812">Transmembrane</keyword>
<dbReference type="GO" id="GO:0009306">
    <property type="term" value="P:protein secretion"/>
    <property type="evidence" value="ECO:0007669"/>
    <property type="project" value="UniProtKB-UniRule"/>
</dbReference>
<keyword evidence="8 9" id="KW-0472">Membrane</keyword>
<organism evidence="10 11">
    <name type="scientific">Croceibacterium atlanticum</name>
    <dbReference type="NCBI Taxonomy" id="1267766"/>
    <lineage>
        <taxon>Bacteria</taxon>
        <taxon>Pseudomonadati</taxon>
        <taxon>Pseudomonadota</taxon>
        <taxon>Alphaproteobacteria</taxon>
        <taxon>Sphingomonadales</taxon>
        <taxon>Erythrobacteraceae</taxon>
        <taxon>Croceibacterium</taxon>
    </lineage>
</organism>
<keyword evidence="7 9" id="KW-0811">Translocation</keyword>
<evidence type="ECO:0000256" key="9">
    <source>
        <dbReference type="HAMAP-Rule" id="MF_00422"/>
    </source>
</evidence>
<dbReference type="KEGG" id="aay:WYH_02849"/>
<dbReference type="STRING" id="1267766.WYH_02849"/>
<comment type="similarity">
    <text evidence="9">Belongs to the SecE/SEC61-gamma family.</text>
</comment>
<dbReference type="EMBL" id="CP011452">
    <property type="protein sequence ID" value="AKH43876.1"/>
    <property type="molecule type" value="Genomic_DNA"/>
</dbReference>
<dbReference type="PANTHER" id="PTHR33910:SF1">
    <property type="entry name" value="PROTEIN TRANSLOCASE SUBUNIT SECE"/>
    <property type="match status" value="1"/>
</dbReference>
<evidence type="ECO:0000313" key="10">
    <source>
        <dbReference type="EMBL" id="AKH43876.1"/>
    </source>
</evidence>
<dbReference type="RefSeq" id="WP_046904324.1">
    <property type="nucleotide sequence ID" value="NZ_CP011452.2"/>
</dbReference>
<dbReference type="OrthoDB" id="9812738at2"/>
<evidence type="ECO:0000256" key="3">
    <source>
        <dbReference type="ARBA" id="ARBA00022475"/>
    </source>
</evidence>
<dbReference type="GO" id="GO:0008320">
    <property type="term" value="F:protein transmembrane transporter activity"/>
    <property type="evidence" value="ECO:0007669"/>
    <property type="project" value="UniProtKB-UniRule"/>
</dbReference>
<dbReference type="GO" id="GO:0043952">
    <property type="term" value="P:protein transport by the Sec complex"/>
    <property type="evidence" value="ECO:0007669"/>
    <property type="project" value="UniProtKB-UniRule"/>
</dbReference>
<dbReference type="InterPro" id="IPR005807">
    <property type="entry name" value="SecE_bac"/>
</dbReference>
<keyword evidence="3 9" id="KW-1003">Cell membrane</keyword>
<dbReference type="Proteomes" id="UP000034392">
    <property type="component" value="Chromosome"/>
</dbReference>
<dbReference type="GO" id="GO:0065002">
    <property type="term" value="P:intracellular protein transmembrane transport"/>
    <property type="evidence" value="ECO:0007669"/>
    <property type="project" value="UniProtKB-UniRule"/>
</dbReference>
<dbReference type="GO" id="GO:0006605">
    <property type="term" value="P:protein targeting"/>
    <property type="evidence" value="ECO:0007669"/>
    <property type="project" value="UniProtKB-UniRule"/>
</dbReference>
<dbReference type="Pfam" id="PF00584">
    <property type="entry name" value="SecE"/>
    <property type="match status" value="1"/>
</dbReference>
<dbReference type="HAMAP" id="MF_00422">
    <property type="entry name" value="SecE"/>
    <property type="match status" value="1"/>
</dbReference>
<protein>
    <recommendedName>
        <fullName evidence="9">Protein translocase subunit SecE</fullName>
    </recommendedName>
</protein>
<dbReference type="GO" id="GO:0005886">
    <property type="term" value="C:plasma membrane"/>
    <property type="evidence" value="ECO:0007669"/>
    <property type="project" value="UniProtKB-SubCell"/>
</dbReference>
<dbReference type="PATRIC" id="fig|1267766.3.peg.2885"/>
<gene>
    <name evidence="9" type="primary">secE</name>
    <name evidence="10" type="ORF">WYH_02849</name>
</gene>
<comment type="subcellular location">
    <subcellularLocation>
        <location evidence="9">Cell membrane</location>
        <topology evidence="9">Single-pass membrane protein</topology>
    </subcellularLocation>
    <subcellularLocation>
        <location evidence="1">Membrane</location>
    </subcellularLocation>
</comment>
<evidence type="ECO:0000256" key="8">
    <source>
        <dbReference type="ARBA" id="ARBA00023136"/>
    </source>
</evidence>
<dbReference type="PANTHER" id="PTHR33910">
    <property type="entry name" value="PROTEIN TRANSLOCASE SUBUNIT SECE"/>
    <property type="match status" value="1"/>
</dbReference>
<dbReference type="Gene3D" id="1.20.5.1030">
    <property type="entry name" value="Preprotein translocase secy subunit"/>
    <property type="match status" value="1"/>
</dbReference>
<proteinExistence type="inferred from homology"/>
<dbReference type="InterPro" id="IPR001901">
    <property type="entry name" value="Translocase_SecE/Sec61-g"/>
</dbReference>
<evidence type="ECO:0000256" key="2">
    <source>
        <dbReference type="ARBA" id="ARBA00022448"/>
    </source>
</evidence>
<evidence type="ECO:0000256" key="5">
    <source>
        <dbReference type="ARBA" id="ARBA00022927"/>
    </source>
</evidence>
<dbReference type="NCBIfam" id="TIGR00964">
    <property type="entry name" value="secE_bact"/>
    <property type="match status" value="1"/>
</dbReference>